<protein>
    <submittedName>
        <fullName evidence="12">Lipopolysaccharide-induced tumor necrosis factor-alpha factor homolog</fullName>
    </submittedName>
</protein>
<keyword evidence="9" id="KW-1133">Transmembrane helix</keyword>
<dbReference type="AlphaFoldDB" id="A0AAJ6QWR6"/>
<dbReference type="InterPro" id="IPR006629">
    <property type="entry name" value="LITAF"/>
</dbReference>
<evidence type="ECO:0000259" key="10">
    <source>
        <dbReference type="PROSITE" id="PS51837"/>
    </source>
</evidence>
<keyword evidence="7 9" id="KW-0472">Membrane</keyword>
<dbReference type="GO" id="GO:0008270">
    <property type="term" value="F:zinc ion binding"/>
    <property type="evidence" value="ECO:0007669"/>
    <property type="project" value="TreeGrafter"/>
</dbReference>
<feature type="transmembrane region" description="Helical" evidence="9">
    <location>
        <begin position="51"/>
        <end position="73"/>
    </location>
</feature>
<evidence type="ECO:0000313" key="11">
    <source>
        <dbReference type="Proteomes" id="UP000694867"/>
    </source>
</evidence>
<proteinExistence type="inferred from homology"/>
<evidence type="ECO:0000313" key="12">
    <source>
        <dbReference type="RefSeq" id="XP_003746428.1"/>
    </source>
</evidence>
<evidence type="ECO:0000256" key="8">
    <source>
        <dbReference type="SAM" id="MobiDB-lite"/>
    </source>
</evidence>
<evidence type="ECO:0000256" key="7">
    <source>
        <dbReference type="ARBA" id="ARBA00023136"/>
    </source>
</evidence>
<dbReference type="SMART" id="SM00714">
    <property type="entry name" value="LITAF"/>
    <property type="match status" value="1"/>
</dbReference>
<keyword evidence="9" id="KW-0812">Transmembrane</keyword>
<accession>A0AAJ6QWR6</accession>
<dbReference type="GO" id="GO:0031902">
    <property type="term" value="C:late endosome membrane"/>
    <property type="evidence" value="ECO:0007669"/>
    <property type="project" value="UniProtKB-SubCell"/>
</dbReference>
<dbReference type="PROSITE" id="PS51837">
    <property type="entry name" value="LITAF"/>
    <property type="match status" value="1"/>
</dbReference>
<dbReference type="KEGG" id="goe:100899895"/>
<dbReference type="InterPro" id="IPR037519">
    <property type="entry name" value="LITAF_fam"/>
</dbReference>
<reference evidence="12" key="1">
    <citation type="submission" date="2025-08" db="UniProtKB">
        <authorList>
            <consortium name="RefSeq"/>
        </authorList>
    </citation>
    <scope>IDENTIFICATION</scope>
</reference>
<feature type="domain" description="LITAF" evidence="10">
    <location>
        <begin position="16"/>
        <end position="99"/>
    </location>
</feature>
<dbReference type="GeneID" id="100899895"/>
<dbReference type="Pfam" id="PF10601">
    <property type="entry name" value="zf-LITAF-like"/>
    <property type="match status" value="1"/>
</dbReference>
<dbReference type="RefSeq" id="XP_003746428.1">
    <property type="nucleotide sequence ID" value="XM_003746380.2"/>
</dbReference>
<keyword evidence="5" id="KW-0479">Metal-binding</keyword>
<evidence type="ECO:0000256" key="5">
    <source>
        <dbReference type="ARBA" id="ARBA00022723"/>
    </source>
</evidence>
<comment type="subcellular location">
    <subcellularLocation>
        <location evidence="2">Endosome membrane</location>
        <topology evidence="2">Peripheral membrane protein</topology>
    </subcellularLocation>
    <subcellularLocation>
        <location evidence="1">Late endosome membrane</location>
    </subcellularLocation>
    <subcellularLocation>
        <location evidence="3">Lysosome membrane</location>
        <topology evidence="3">Peripheral membrane protein</topology>
        <orientation evidence="3">Cytoplasmic side</orientation>
    </subcellularLocation>
</comment>
<dbReference type="Proteomes" id="UP000694867">
    <property type="component" value="Unplaced"/>
</dbReference>
<feature type="region of interest" description="Disordered" evidence="8">
    <location>
        <begin position="1"/>
        <end position="23"/>
    </location>
</feature>
<gene>
    <name evidence="12" type="primary">LOC100899895</name>
</gene>
<sequence length="99" mass="10681">MEVEASKAAMSYTPVNQQPLASPPLGDRSVRMGCPYCGKLVVSQTTYQRGMLTYVASLVVGSLGGSLCCLCLIPCCSDDFKDVEHRCPACDGYFGTFKR</sequence>
<evidence type="ECO:0000256" key="4">
    <source>
        <dbReference type="ARBA" id="ARBA00005975"/>
    </source>
</evidence>
<evidence type="ECO:0000256" key="2">
    <source>
        <dbReference type="ARBA" id="ARBA00004481"/>
    </source>
</evidence>
<dbReference type="PANTHER" id="PTHR23292">
    <property type="entry name" value="LIPOPOLYSACCHARIDE-INDUCED TUMOR NECROSIS FACTOR-ALPHA FACTOR"/>
    <property type="match status" value="1"/>
</dbReference>
<evidence type="ECO:0000256" key="6">
    <source>
        <dbReference type="ARBA" id="ARBA00022833"/>
    </source>
</evidence>
<dbReference type="PANTHER" id="PTHR23292:SF6">
    <property type="entry name" value="FI16602P1-RELATED"/>
    <property type="match status" value="1"/>
</dbReference>
<dbReference type="GO" id="GO:0005765">
    <property type="term" value="C:lysosomal membrane"/>
    <property type="evidence" value="ECO:0007669"/>
    <property type="project" value="UniProtKB-SubCell"/>
</dbReference>
<name>A0AAJ6QWR6_9ACAR</name>
<evidence type="ECO:0000256" key="1">
    <source>
        <dbReference type="ARBA" id="ARBA00004414"/>
    </source>
</evidence>
<organism evidence="11 12">
    <name type="scientific">Galendromus occidentalis</name>
    <name type="common">western predatory mite</name>
    <dbReference type="NCBI Taxonomy" id="34638"/>
    <lineage>
        <taxon>Eukaryota</taxon>
        <taxon>Metazoa</taxon>
        <taxon>Ecdysozoa</taxon>
        <taxon>Arthropoda</taxon>
        <taxon>Chelicerata</taxon>
        <taxon>Arachnida</taxon>
        <taxon>Acari</taxon>
        <taxon>Parasitiformes</taxon>
        <taxon>Mesostigmata</taxon>
        <taxon>Gamasina</taxon>
        <taxon>Phytoseioidea</taxon>
        <taxon>Phytoseiidae</taxon>
        <taxon>Typhlodrominae</taxon>
        <taxon>Galendromus</taxon>
    </lineage>
</organism>
<evidence type="ECO:0000256" key="3">
    <source>
        <dbReference type="ARBA" id="ARBA00004630"/>
    </source>
</evidence>
<comment type="similarity">
    <text evidence="4">Belongs to the CDIP1/LITAF family.</text>
</comment>
<evidence type="ECO:0000256" key="9">
    <source>
        <dbReference type="SAM" id="Phobius"/>
    </source>
</evidence>
<keyword evidence="6" id="KW-0862">Zinc</keyword>
<keyword evidence="11" id="KW-1185">Reference proteome</keyword>